<dbReference type="InterPro" id="IPR051094">
    <property type="entry name" value="Diverse_Catalytic_Enzymes"/>
</dbReference>
<dbReference type="EMBL" id="CP000673">
    <property type="protein sequence ID" value="EDK32935.1"/>
    <property type="molecule type" value="Genomic_DNA"/>
</dbReference>
<evidence type="ECO:0000313" key="9">
    <source>
        <dbReference type="Proteomes" id="UP000002411"/>
    </source>
</evidence>
<gene>
    <name evidence="8" type="ordered locus">CKL_0884</name>
</gene>
<comment type="catalytic activity">
    <reaction evidence="6">
        <text>P(1),P(4)-bis(5'-adenosyl) tetraphosphate + H2O = 2 ADP + 2 H(+)</text>
        <dbReference type="Rhea" id="RHEA:24252"/>
        <dbReference type="ChEBI" id="CHEBI:15377"/>
        <dbReference type="ChEBI" id="CHEBI:15378"/>
        <dbReference type="ChEBI" id="CHEBI:58141"/>
        <dbReference type="ChEBI" id="CHEBI:456216"/>
        <dbReference type="EC" id="3.6.1.41"/>
    </reaction>
</comment>
<evidence type="ECO:0000256" key="5">
    <source>
        <dbReference type="ARBA" id="ARBA00023004"/>
    </source>
</evidence>
<accession>A5N6K4</accession>
<keyword evidence="3" id="KW-0547">Nucleotide-binding</keyword>
<proteinExistence type="predicted"/>
<protein>
    <recommendedName>
        <fullName evidence="1">bis(5'-nucleosyl)-tetraphosphatase (symmetrical)</fullName>
        <ecNumber evidence="1">3.6.1.41</ecNumber>
    </recommendedName>
</protein>
<reference evidence="8 9" key="1">
    <citation type="journal article" date="2008" name="Proc. Natl. Acad. Sci. U.S.A.">
        <title>The genome of Clostridium kluyveri, a strict anaerobe with unique metabolic features.</title>
        <authorList>
            <person name="Seedorf H."/>
            <person name="Fricke W.F."/>
            <person name="Veith B."/>
            <person name="Brueggemann H."/>
            <person name="Liesegang H."/>
            <person name="Strittmatter A."/>
            <person name="Miethke M."/>
            <person name="Buckel W."/>
            <person name="Hinderberger J."/>
            <person name="Li F."/>
            <person name="Hagemeier C."/>
            <person name="Thauer R.K."/>
            <person name="Gottschalk G."/>
        </authorList>
    </citation>
    <scope>NUCLEOTIDE SEQUENCE [LARGE SCALE GENOMIC DNA]</scope>
    <source>
        <strain evidence="9">ATCC 8527 / DSM 555 / NCIMB 10680</strain>
    </source>
</reference>
<keyword evidence="2" id="KW-0479">Metal-binding</keyword>
<dbReference type="PANTHER" id="PTHR35795">
    <property type="entry name" value="SLR1885 PROTEIN"/>
    <property type="match status" value="1"/>
</dbReference>
<dbReference type="InterPro" id="IPR006675">
    <property type="entry name" value="HDIG_dom"/>
</dbReference>
<dbReference type="InterPro" id="IPR006674">
    <property type="entry name" value="HD_domain"/>
</dbReference>
<evidence type="ECO:0000313" key="8">
    <source>
        <dbReference type="EMBL" id="EDK32935.1"/>
    </source>
</evidence>
<dbReference type="STRING" id="431943.CKL_0884"/>
<dbReference type="Gene3D" id="1.10.3210.10">
    <property type="entry name" value="Hypothetical protein af1432"/>
    <property type="match status" value="1"/>
</dbReference>
<feature type="domain" description="HD" evidence="7">
    <location>
        <begin position="19"/>
        <end position="134"/>
    </location>
</feature>
<dbReference type="Proteomes" id="UP000002411">
    <property type="component" value="Chromosome"/>
</dbReference>
<dbReference type="InterPro" id="IPR005249">
    <property type="entry name" value="YqeK"/>
</dbReference>
<dbReference type="AlphaFoldDB" id="A5N6K4"/>
<name>A5N6K4_CLOK5</name>
<dbReference type="eggNOG" id="COG1713">
    <property type="taxonomic scope" value="Bacteria"/>
</dbReference>
<dbReference type="GO" id="GO:0046872">
    <property type="term" value="F:metal ion binding"/>
    <property type="evidence" value="ECO:0007669"/>
    <property type="project" value="UniProtKB-KW"/>
</dbReference>
<dbReference type="Pfam" id="PF01966">
    <property type="entry name" value="HD"/>
    <property type="match status" value="1"/>
</dbReference>
<organism evidence="8 9">
    <name type="scientific">Clostridium kluyveri (strain ATCC 8527 / DSM 555 / NBRC 12016 / NCIMB 10680 / K1)</name>
    <dbReference type="NCBI Taxonomy" id="431943"/>
    <lineage>
        <taxon>Bacteria</taxon>
        <taxon>Bacillati</taxon>
        <taxon>Bacillota</taxon>
        <taxon>Clostridia</taxon>
        <taxon>Eubacteriales</taxon>
        <taxon>Clostridiaceae</taxon>
        <taxon>Clostridium</taxon>
    </lineage>
</organism>
<dbReference type="KEGG" id="ckl:CKL_0884"/>
<dbReference type="GO" id="GO:0000166">
    <property type="term" value="F:nucleotide binding"/>
    <property type="evidence" value="ECO:0007669"/>
    <property type="project" value="UniProtKB-KW"/>
</dbReference>
<sequence length="191" mass="21429">MWSEEEIKEYLKERLSEKRYKHSLNVKITAIKLAEAYNGDVNKAALAGLIHDCAKYMSGNEILNLAGKNGIYVDEVSRLNPNLLHGNVAVVVAKKIMGIFDEDILSAIACHTTGKKNMNLLEKIIYIADYIEPARDFPGVEELRKKAFVDLDGAILDAFNNTIKVVINRGQLLHLNTIEGRNYLVFHSGEK</sequence>
<evidence type="ECO:0000256" key="4">
    <source>
        <dbReference type="ARBA" id="ARBA00022801"/>
    </source>
</evidence>
<dbReference type="GO" id="GO:0008803">
    <property type="term" value="F:bis(5'-nucleosyl)-tetraphosphatase (symmetrical) activity"/>
    <property type="evidence" value="ECO:0007669"/>
    <property type="project" value="UniProtKB-EC"/>
</dbReference>
<dbReference type="NCBIfam" id="TIGR00488">
    <property type="entry name" value="bis(5'-nucleosyl)-tetraphosphatase (symmetrical) YqeK"/>
    <property type="match status" value="1"/>
</dbReference>
<dbReference type="EC" id="3.6.1.41" evidence="1"/>
<evidence type="ECO:0000256" key="1">
    <source>
        <dbReference type="ARBA" id="ARBA00012506"/>
    </source>
</evidence>
<evidence type="ECO:0000256" key="6">
    <source>
        <dbReference type="ARBA" id="ARBA00049417"/>
    </source>
</evidence>
<evidence type="ECO:0000259" key="7">
    <source>
        <dbReference type="PROSITE" id="PS51831"/>
    </source>
</evidence>
<dbReference type="RefSeq" id="WP_012101263.1">
    <property type="nucleotide sequence ID" value="NC_009706.1"/>
</dbReference>
<dbReference type="HOGENOM" id="CLU_089580_1_2_9"/>
<evidence type="ECO:0000256" key="2">
    <source>
        <dbReference type="ARBA" id="ARBA00022723"/>
    </source>
</evidence>
<dbReference type="PROSITE" id="PS51831">
    <property type="entry name" value="HD"/>
    <property type="match status" value="1"/>
</dbReference>
<dbReference type="PANTHER" id="PTHR35795:SF1">
    <property type="entry name" value="BIS(5'-NUCLEOSYL)-TETRAPHOSPHATASE, SYMMETRICAL"/>
    <property type="match status" value="1"/>
</dbReference>
<dbReference type="CDD" id="cd00077">
    <property type="entry name" value="HDc"/>
    <property type="match status" value="1"/>
</dbReference>
<keyword evidence="9" id="KW-1185">Reference proteome</keyword>
<evidence type="ECO:0000256" key="3">
    <source>
        <dbReference type="ARBA" id="ARBA00022741"/>
    </source>
</evidence>
<keyword evidence="4 8" id="KW-0378">Hydrolase</keyword>
<dbReference type="SUPFAM" id="SSF109604">
    <property type="entry name" value="HD-domain/PDEase-like"/>
    <property type="match status" value="1"/>
</dbReference>
<dbReference type="SMART" id="SM00471">
    <property type="entry name" value="HDc"/>
    <property type="match status" value="1"/>
</dbReference>
<keyword evidence="5" id="KW-0408">Iron</keyword>
<dbReference type="NCBIfam" id="TIGR00277">
    <property type="entry name" value="HDIG"/>
    <property type="match status" value="1"/>
</dbReference>
<dbReference type="InterPro" id="IPR003607">
    <property type="entry name" value="HD/PDEase_dom"/>
</dbReference>